<gene>
    <name evidence="1" type="ORF">G2W53_033223</name>
</gene>
<evidence type="ECO:0000313" key="2">
    <source>
        <dbReference type="Proteomes" id="UP000634136"/>
    </source>
</evidence>
<dbReference type="AlphaFoldDB" id="A0A834SZQ6"/>
<organism evidence="1 2">
    <name type="scientific">Senna tora</name>
    <dbReference type="NCBI Taxonomy" id="362788"/>
    <lineage>
        <taxon>Eukaryota</taxon>
        <taxon>Viridiplantae</taxon>
        <taxon>Streptophyta</taxon>
        <taxon>Embryophyta</taxon>
        <taxon>Tracheophyta</taxon>
        <taxon>Spermatophyta</taxon>
        <taxon>Magnoliopsida</taxon>
        <taxon>eudicotyledons</taxon>
        <taxon>Gunneridae</taxon>
        <taxon>Pentapetalae</taxon>
        <taxon>rosids</taxon>
        <taxon>fabids</taxon>
        <taxon>Fabales</taxon>
        <taxon>Fabaceae</taxon>
        <taxon>Caesalpinioideae</taxon>
        <taxon>Cassia clade</taxon>
        <taxon>Senna</taxon>
    </lineage>
</organism>
<proteinExistence type="predicted"/>
<keyword evidence="2" id="KW-1185">Reference proteome</keyword>
<name>A0A834SZQ6_9FABA</name>
<sequence length="69" mass="8390">MRAVPSSHRLQHHDHRLQRCCRRQRRRYPQCRRRPQLRSLSPILRSFTLALYKQKIVSLFDGTMRFEGG</sequence>
<dbReference type="Proteomes" id="UP000634136">
    <property type="component" value="Unassembled WGS sequence"/>
</dbReference>
<dbReference type="EMBL" id="JAAIUW010000010">
    <property type="protein sequence ID" value="KAF7812247.1"/>
    <property type="molecule type" value="Genomic_DNA"/>
</dbReference>
<reference evidence="1" key="1">
    <citation type="submission" date="2020-09" db="EMBL/GenBank/DDBJ databases">
        <title>Genome-Enabled Discovery of Anthraquinone Biosynthesis in Senna tora.</title>
        <authorList>
            <person name="Kang S.-H."/>
            <person name="Pandey R.P."/>
            <person name="Lee C.-M."/>
            <person name="Sim J.-S."/>
            <person name="Jeong J.-T."/>
            <person name="Choi B.-S."/>
            <person name="Jung M."/>
            <person name="Ginzburg D."/>
            <person name="Zhao K."/>
            <person name="Won S.Y."/>
            <person name="Oh T.-J."/>
            <person name="Yu Y."/>
            <person name="Kim N.-H."/>
            <person name="Lee O.R."/>
            <person name="Lee T.-H."/>
            <person name="Bashyal P."/>
            <person name="Kim T.-S."/>
            <person name="Lee W.-H."/>
            <person name="Kawkins C."/>
            <person name="Kim C.-K."/>
            <person name="Kim J.S."/>
            <person name="Ahn B.O."/>
            <person name="Rhee S.Y."/>
            <person name="Sohng J.K."/>
        </authorList>
    </citation>
    <scope>NUCLEOTIDE SEQUENCE</scope>
    <source>
        <tissue evidence="1">Leaf</tissue>
    </source>
</reference>
<comment type="caution">
    <text evidence="1">The sequence shown here is derived from an EMBL/GenBank/DDBJ whole genome shotgun (WGS) entry which is preliminary data.</text>
</comment>
<accession>A0A834SZQ6</accession>
<evidence type="ECO:0000313" key="1">
    <source>
        <dbReference type="EMBL" id="KAF7812247.1"/>
    </source>
</evidence>
<protein>
    <submittedName>
        <fullName evidence="1">Uncharacterized protein</fullName>
    </submittedName>
</protein>